<accession>A0A6M3XU29</accession>
<reference evidence="1" key="1">
    <citation type="submission" date="2020-03" db="EMBL/GenBank/DDBJ databases">
        <title>The deep terrestrial virosphere.</title>
        <authorList>
            <person name="Holmfeldt K."/>
            <person name="Nilsson E."/>
            <person name="Simone D."/>
            <person name="Lopez-Fernandez M."/>
            <person name="Wu X."/>
            <person name="de Brujin I."/>
            <person name="Lundin D."/>
            <person name="Andersson A."/>
            <person name="Bertilsson S."/>
            <person name="Dopson M."/>
        </authorList>
    </citation>
    <scope>NUCLEOTIDE SEQUENCE</scope>
    <source>
        <strain evidence="1">TM448B02115</strain>
    </source>
</reference>
<dbReference type="EMBL" id="MT144876">
    <property type="protein sequence ID" value="QJI00788.1"/>
    <property type="molecule type" value="Genomic_DNA"/>
</dbReference>
<proteinExistence type="predicted"/>
<gene>
    <name evidence="1" type="ORF">TM448B02115_0006</name>
</gene>
<name>A0A6M3XU29_9ZZZZ</name>
<evidence type="ECO:0000313" key="1">
    <source>
        <dbReference type="EMBL" id="QJI00788.1"/>
    </source>
</evidence>
<sequence>MTQHWTSFIAWVEYAADKIATILSEGDIWAFLTLPIEWAQAAWNWVIDAFQNVWNVITDWWEVTKTTVLGWIDLAVEGFSELKTAWHNFWTATLPNLLDWFKLENWWVGKLFAVDGLIGSKLTEWFPFYDELVMSIDGILTFFSDPAKAVYELFDYVIDRFWEDSE</sequence>
<dbReference type="AlphaFoldDB" id="A0A6M3XU29"/>
<organism evidence="1">
    <name type="scientific">viral metagenome</name>
    <dbReference type="NCBI Taxonomy" id="1070528"/>
    <lineage>
        <taxon>unclassified sequences</taxon>
        <taxon>metagenomes</taxon>
        <taxon>organismal metagenomes</taxon>
    </lineage>
</organism>
<protein>
    <submittedName>
        <fullName evidence="1">Uncharacterized protein</fullName>
    </submittedName>
</protein>